<evidence type="ECO:0000256" key="2">
    <source>
        <dbReference type="ARBA" id="ARBA00004141"/>
    </source>
</evidence>
<evidence type="ECO:0000256" key="7">
    <source>
        <dbReference type="ARBA" id="ARBA00022771"/>
    </source>
</evidence>
<dbReference type="Pfam" id="PF13639">
    <property type="entry name" value="zf-RING_2"/>
    <property type="match status" value="1"/>
</dbReference>
<dbReference type="AlphaFoldDB" id="A0A2T9YU64"/>
<sequence>MESSVTYSSQDDFILLHSNSGKKYIKGILTFIDPPTQCIPRKSDPILYGRDLPIIALIRLGTCDETVFLEQSKVIGAVAALFYKENTTSLELEKLFQKIDAKNTKGFTLCLIDGNIGTFTHLQLINLAQQSFLMGNLDSQKKVLLTIDSRPYAIWYYINYKKIQKKIAKNLSVFRDKNKLELFPQSSLSIFKTFKKEEIEHNQNFNKNQKKNTLFSPIKKSLNFGKYKFTAKHSSICTICVNEIHNQENVRFLPCGHYFHIECIDDHLTNISALCPICKFNTIDALILSDKYNVKKYNSISQKAKMSNQKNNGRGIFKTKDLSSKSISSQKAFIKNISSKDSSSMVLYNFEKKRFKILKNT</sequence>
<accession>A0A2T9YU64</accession>
<dbReference type="SMART" id="SM00184">
    <property type="entry name" value="RING"/>
    <property type="match status" value="1"/>
</dbReference>
<evidence type="ECO:0000256" key="9">
    <source>
        <dbReference type="ARBA" id="ARBA00022833"/>
    </source>
</evidence>
<organism evidence="14 15">
    <name type="scientific">Smittium simulii</name>
    <dbReference type="NCBI Taxonomy" id="133385"/>
    <lineage>
        <taxon>Eukaryota</taxon>
        <taxon>Fungi</taxon>
        <taxon>Fungi incertae sedis</taxon>
        <taxon>Zoopagomycota</taxon>
        <taxon>Kickxellomycotina</taxon>
        <taxon>Harpellomycetes</taxon>
        <taxon>Harpellales</taxon>
        <taxon>Legeriomycetaceae</taxon>
        <taxon>Smittium</taxon>
    </lineage>
</organism>
<keyword evidence="7 12" id="KW-0863">Zinc-finger</keyword>
<keyword evidence="5" id="KW-0812">Transmembrane</keyword>
<evidence type="ECO:0000313" key="15">
    <source>
        <dbReference type="Proteomes" id="UP000245383"/>
    </source>
</evidence>
<keyword evidence="15" id="KW-1185">Reference proteome</keyword>
<evidence type="ECO:0000256" key="10">
    <source>
        <dbReference type="ARBA" id="ARBA00022989"/>
    </source>
</evidence>
<reference evidence="14 15" key="1">
    <citation type="journal article" date="2018" name="MBio">
        <title>Comparative Genomics Reveals the Core Gene Toolbox for the Fungus-Insect Symbiosis.</title>
        <authorList>
            <person name="Wang Y."/>
            <person name="Stata M."/>
            <person name="Wang W."/>
            <person name="Stajich J.E."/>
            <person name="White M.M."/>
            <person name="Moncalvo J.M."/>
        </authorList>
    </citation>
    <scope>NUCLEOTIDE SEQUENCE [LARGE SCALE GENOMIC DNA]</scope>
    <source>
        <strain evidence="14 15">SWE-8-4</strain>
    </source>
</reference>
<dbReference type="InterPro" id="IPR013083">
    <property type="entry name" value="Znf_RING/FYVE/PHD"/>
</dbReference>
<keyword evidence="4" id="KW-0808">Transferase</keyword>
<evidence type="ECO:0000256" key="11">
    <source>
        <dbReference type="ARBA" id="ARBA00023136"/>
    </source>
</evidence>
<keyword evidence="9" id="KW-0862">Zinc</keyword>
<comment type="catalytic activity">
    <reaction evidence="1">
        <text>S-ubiquitinyl-[E2 ubiquitin-conjugating enzyme]-L-cysteine + [acceptor protein]-L-lysine = [E2 ubiquitin-conjugating enzyme]-L-cysteine + N(6)-ubiquitinyl-[acceptor protein]-L-lysine.</text>
        <dbReference type="EC" id="2.3.2.27"/>
    </reaction>
</comment>
<dbReference type="PROSITE" id="PS50089">
    <property type="entry name" value="ZF_RING_2"/>
    <property type="match status" value="1"/>
</dbReference>
<dbReference type="EMBL" id="MBFR01000045">
    <property type="protein sequence ID" value="PVU95868.1"/>
    <property type="molecule type" value="Genomic_DNA"/>
</dbReference>
<feature type="domain" description="RING-type" evidence="13">
    <location>
        <begin position="237"/>
        <end position="279"/>
    </location>
</feature>
<dbReference type="OrthoDB" id="8062037at2759"/>
<dbReference type="PANTHER" id="PTHR45977">
    <property type="entry name" value="TARGET OF ERK KINASE MPK-1"/>
    <property type="match status" value="1"/>
</dbReference>
<dbReference type="PANTHER" id="PTHR45977:SF4">
    <property type="entry name" value="RING-TYPE DOMAIN-CONTAINING PROTEIN"/>
    <property type="match status" value="1"/>
</dbReference>
<protein>
    <recommendedName>
        <fullName evidence="3">RING-type E3 ubiquitin transferase</fullName>
        <ecNumber evidence="3">2.3.2.27</ecNumber>
    </recommendedName>
</protein>
<evidence type="ECO:0000256" key="12">
    <source>
        <dbReference type="PROSITE-ProRule" id="PRU00175"/>
    </source>
</evidence>
<dbReference type="SUPFAM" id="SSF57850">
    <property type="entry name" value="RING/U-box"/>
    <property type="match status" value="1"/>
</dbReference>
<evidence type="ECO:0000256" key="4">
    <source>
        <dbReference type="ARBA" id="ARBA00022679"/>
    </source>
</evidence>
<dbReference type="GO" id="GO:0006511">
    <property type="term" value="P:ubiquitin-dependent protein catabolic process"/>
    <property type="evidence" value="ECO:0007669"/>
    <property type="project" value="TreeGrafter"/>
</dbReference>
<keyword evidence="6" id="KW-0479">Metal-binding</keyword>
<evidence type="ECO:0000313" key="14">
    <source>
        <dbReference type="EMBL" id="PVU95868.1"/>
    </source>
</evidence>
<keyword evidence="8" id="KW-0833">Ubl conjugation pathway</keyword>
<dbReference type="GO" id="GO:0008270">
    <property type="term" value="F:zinc ion binding"/>
    <property type="evidence" value="ECO:0007669"/>
    <property type="project" value="UniProtKB-KW"/>
</dbReference>
<keyword evidence="11" id="KW-0472">Membrane</keyword>
<evidence type="ECO:0000256" key="3">
    <source>
        <dbReference type="ARBA" id="ARBA00012483"/>
    </source>
</evidence>
<dbReference type="STRING" id="133385.A0A2T9YU64"/>
<evidence type="ECO:0000256" key="1">
    <source>
        <dbReference type="ARBA" id="ARBA00000900"/>
    </source>
</evidence>
<proteinExistence type="predicted"/>
<dbReference type="InterPro" id="IPR001841">
    <property type="entry name" value="Znf_RING"/>
</dbReference>
<comment type="subcellular location">
    <subcellularLocation>
        <location evidence="2">Membrane</location>
        <topology evidence="2">Multi-pass membrane protein</topology>
    </subcellularLocation>
</comment>
<keyword evidence="10" id="KW-1133">Transmembrane helix</keyword>
<evidence type="ECO:0000256" key="6">
    <source>
        <dbReference type="ARBA" id="ARBA00022723"/>
    </source>
</evidence>
<dbReference type="EC" id="2.3.2.27" evidence="3"/>
<evidence type="ECO:0000256" key="8">
    <source>
        <dbReference type="ARBA" id="ARBA00022786"/>
    </source>
</evidence>
<gene>
    <name evidence="14" type="ORF">BB561_001543</name>
</gene>
<comment type="caution">
    <text evidence="14">The sequence shown here is derived from an EMBL/GenBank/DDBJ whole genome shotgun (WGS) entry which is preliminary data.</text>
</comment>
<evidence type="ECO:0000256" key="5">
    <source>
        <dbReference type="ARBA" id="ARBA00022692"/>
    </source>
</evidence>
<name>A0A2T9YU64_9FUNG</name>
<dbReference type="Gene3D" id="3.30.40.10">
    <property type="entry name" value="Zinc/RING finger domain, C3HC4 (zinc finger)"/>
    <property type="match status" value="1"/>
</dbReference>
<dbReference type="GO" id="GO:0016020">
    <property type="term" value="C:membrane"/>
    <property type="evidence" value="ECO:0007669"/>
    <property type="project" value="UniProtKB-SubCell"/>
</dbReference>
<dbReference type="GO" id="GO:0016567">
    <property type="term" value="P:protein ubiquitination"/>
    <property type="evidence" value="ECO:0007669"/>
    <property type="project" value="TreeGrafter"/>
</dbReference>
<dbReference type="Proteomes" id="UP000245383">
    <property type="component" value="Unassembled WGS sequence"/>
</dbReference>
<dbReference type="GO" id="GO:0061630">
    <property type="term" value="F:ubiquitin protein ligase activity"/>
    <property type="evidence" value="ECO:0007669"/>
    <property type="project" value="UniProtKB-EC"/>
</dbReference>
<evidence type="ECO:0000259" key="13">
    <source>
        <dbReference type="PROSITE" id="PS50089"/>
    </source>
</evidence>